<gene>
    <name evidence="10" type="primary">nagA</name>
    <name evidence="10" type="ORF">J5474_06590</name>
</gene>
<feature type="binding site" evidence="7">
    <location>
        <begin position="301"/>
        <end position="303"/>
    </location>
    <ligand>
        <name>substrate</name>
    </ligand>
</feature>
<dbReference type="GO" id="GO:0006046">
    <property type="term" value="P:N-acetylglucosamine catabolic process"/>
    <property type="evidence" value="ECO:0007669"/>
    <property type="project" value="TreeGrafter"/>
</dbReference>
<accession>A0A940MMA2</accession>
<feature type="binding site" evidence="8">
    <location>
        <position position="209"/>
    </location>
    <ligand>
        <name>Zn(2+)</name>
        <dbReference type="ChEBI" id="CHEBI:29105"/>
    </ligand>
</feature>
<dbReference type="NCBIfam" id="TIGR00221">
    <property type="entry name" value="nagA"/>
    <property type="match status" value="1"/>
</dbReference>
<dbReference type="Gene3D" id="2.30.40.10">
    <property type="entry name" value="Urease, subunit C, domain 1"/>
    <property type="match status" value="1"/>
</dbReference>
<feature type="domain" description="Amidohydrolase-related" evidence="9">
    <location>
        <begin position="44"/>
        <end position="351"/>
    </location>
</feature>
<sequence>MHLIAAREIFDGETLWHGHALALEGGVLQAIVPAPEGAEVFGGTLMPGFVDLQVNGGGGVLFNEDTTARGVTRIAQAHATTGTAALLPTLITDTPDRTRAAVDAVAQAVAEGAPGVIGLHLEGPHLSMARKGAHDPALIRAMTDADEAFLLEAVQRLPNLMVTVAPESVSLERMHRLAASGVILSLGHTDCEYDTAMACFGAGVRCATHLFNAMSQLGNRAPGMVGAVLDAPQVSAGVIADGIHVHPAALRLALAAPKTDASLFLVTDAMPPVGSEITEFTLNGRRVLRRDGRLTLEDGTLAGADLDMPQALRVLGSLGLDRARALEMATRAPARLLRQDFGLGRLTPGKPCRAIRLDARGRYAGPV</sequence>
<dbReference type="GO" id="GO:0008448">
    <property type="term" value="F:N-acetylglucosamine-6-phosphate deacetylase activity"/>
    <property type="evidence" value="ECO:0007669"/>
    <property type="project" value="UniProtKB-EC"/>
</dbReference>
<dbReference type="Gene3D" id="3.20.20.140">
    <property type="entry name" value="Metal-dependent hydrolases"/>
    <property type="match status" value="1"/>
</dbReference>
<keyword evidence="4 5" id="KW-0119">Carbohydrate metabolism</keyword>
<evidence type="ECO:0000256" key="2">
    <source>
        <dbReference type="ARBA" id="ARBA00022723"/>
    </source>
</evidence>
<evidence type="ECO:0000259" key="9">
    <source>
        <dbReference type="Pfam" id="PF01979"/>
    </source>
</evidence>
<feature type="binding site" evidence="7">
    <location>
        <begin position="212"/>
        <end position="213"/>
    </location>
    <ligand>
        <name>substrate</name>
    </ligand>
</feature>
<dbReference type="PANTHER" id="PTHR11113:SF14">
    <property type="entry name" value="N-ACETYLGLUCOSAMINE-6-PHOSPHATE DEACETYLASE"/>
    <property type="match status" value="1"/>
</dbReference>
<proteinExistence type="inferred from homology"/>
<dbReference type="InterPro" id="IPR011059">
    <property type="entry name" value="Metal-dep_hydrolase_composite"/>
</dbReference>
<comment type="caution">
    <text evidence="10">The sequence shown here is derived from an EMBL/GenBank/DDBJ whole genome shotgun (WGS) entry which is preliminary data.</text>
</comment>
<evidence type="ECO:0000256" key="1">
    <source>
        <dbReference type="ARBA" id="ARBA00010716"/>
    </source>
</evidence>
<dbReference type="PIRSF" id="PIRSF038994">
    <property type="entry name" value="NagA"/>
    <property type="match status" value="1"/>
</dbReference>
<dbReference type="EMBL" id="JAGISH010000003">
    <property type="protein sequence ID" value="MBP0482158.1"/>
    <property type="molecule type" value="Genomic_DNA"/>
</dbReference>
<dbReference type="SUPFAM" id="SSF51338">
    <property type="entry name" value="Composite domain of metallo-dependent hydrolases"/>
    <property type="match status" value="1"/>
</dbReference>
<dbReference type="GO" id="GO:0046872">
    <property type="term" value="F:metal ion binding"/>
    <property type="evidence" value="ECO:0007669"/>
    <property type="project" value="UniProtKB-KW"/>
</dbReference>
<dbReference type="AlphaFoldDB" id="A0A940MMA2"/>
<feature type="binding site" evidence="7">
    <location>
        <position position="133"/>
    </location>
    <ligand>
        <name>substrate</name>
    </ligand>
</feature>
<dbReference type="SUPFAM" id="SSF51556">
    <property type="entry name" value="Metallo-dependent hydrolases"/>
    <property type="match status" value="1"/>
</dbReference>
<feature type="binding site" evidence="7">
    <location>
        <position position="244"/>
    </location>
    <ligand>
        <name>substrate</name>
    </ligand>
</feature>
<keyword evidence="2 8" id="KW-0479">Metal-binding</keyword>
<comment type="similarity">
    <text evidence="1 5">Belongs to the metallo-dependent hydrolases superfamily. NagA family.</text>
</comment>
<organism evidence="10 11">
    <name type="scientific">Sagittula salina</name>
    <dbReference type="NCBI Taxonomy" id="2820268"/>
    <lineage>
        <taxon>Bacteria</taxon>
        <taxon>Pseudomonadati</taxon>
        <taxon>Pseudomonadota</taxon>
        <taxon>Alphaproteobacteria</taxon>
        <taxon>Rhodobacterales</taxon>
        <taxon>Roseobacteraceae</taxon>
        <taxon>Sagittula</taxon>
    </lineage>
</organism>
<feature type="active site" description="Proton donor/acceptor" evidence="6">
    <location>
        <position position="268"/>
    </location>
</feature>
<evidence type="ECO:0000256" key="3">
    <source>
        <dbReference type="ARBA" id="ARBA00022801"/>
    </source>
</evidence>
<evidence type="ECO:0000313" key="11">
    <source>
        <dbReference type="Proteomes" id="UP000675940"/>
    </source>
</evidence>
<comment type="cofactor">
    <cofactor evidence="8">
        <name>a divalent metal cation</name>
        <dbReference type="ChEBI" id="CHEBI:60240"/>
    </cofactor>
    <text evidence="8">Binds 1 divalent metal cation per subunit.</text>
</comment>
<evidence type="ECO:0000256" key="5">
    <source>
        <dbReference type="PIRNR" id="PIRNR038994"/>
    </source>
</evidence>
<feature type="binding site" evidence="8">
    <location>
        <position position="188"/>
    </location>
    <ligand>
        <name>Zn(2+)</name>
        <dbReference type="ChEBI" id="CHEBI:29105"/>
    </ligand>
</feature>
<evidence type="ECO:0000256" key="7">
    <source>
        <dbReference type="PIRSR" id="PIRSR038994-2"/>
    </source>
</evidence>
<evidence type="ECO:0000256" key="8">
    <source>
        <dbReference type="PIRSR" id="PIRSR038994-3"/>
    </source>
</evidence>
<evidence type="ECO:0000256" key="4">
    <source>
        <dbReference type="ARBA" id="ARBA00023277"/>
    </source>
</evidence>
<dbReference type="Proteomes" id="UP000675940">
    <property type="component" value="Unassembled WGS sequence"/>
</dbReference>
<dbReference type="PANTHER" id="PTHR11113">
    <property type="entry name" value="N-ACETYLGLUCOSAMINE-6-PHOSPHATE DEACETYLASE"/>
    <property type="match status" value="1"/>
</dbReference>
<reference evidence="10" key="1">
    <citation type="submission" date="2021-03" db="EMBL/GenBank/DDBJ databases">
        <title>Sagittula salina sp. nov. strain M10.9X isolated from the marine waste.</title>
        <authorList>
            <person name="Satari L."/>
            <person name="Molina-Menor E."/>
            <person name="Vidal-Verdu A."/>
            <person name="Pascual J."/>
            <person name="Pereto J."/>
            <person name="Porcar M."/>
        </authorList>
    </citation>
    <scope>NUCLEOTIDE SEQUENCE</scope>
    <source>
        <strain evidence="10">M10.9X</strain>
    </source>
</reference>
<name>A0A940MMA2_9RHOB</name>
<feature type="binding site" evidence="8">
    <location>
        <position position="122"/>
    </location>
    <ligand>
        <name>Zn(2+)</name>
        <dbReference type="ChEBI" id="CHEBI:29105"/>
    </ligand>
</feature>
<dbReference type="EC" id="3.5.1.25" evidence="10"/>
<protein>
    <submittedName>
        <fullName evidence="10">N-acetylglucosamine-6-phosphate deacetylase</fullName>
        <ecNumber evidence="10">3.5.1.25</ecNumber>
    </submittedName>
</protein>
<feature type="binding site" evidence="7">
    <location>
        <position position="220"/>
    </location>
    <ligand>
        <name>substrate</name>
    </ligand>
</feature>
<dbReference type="InterPro" id="IPR006680">
    <property type="entry name" value="Amidohydro-rel"/>
</dbReference>
<keyword evidence="3 5" id="KW-0378">Hydrolase</keyword>
<evidence type="ECO:0000256" key="6">
    <source>
        <dbReference type="PIRSR" id="PIRSR038994-1"/>
    </source>
</evidence>
<dbReference type="Pfam" id="PF01979">
    <property type="entry name" value="Amidohydro_1"/>
    <property type="match status" value="1"/>
</dbReference>
<keyword evidence="11" id="KW-1185">Reference proteome</keyword>
<dbReference type="InterPro" id="IPR032466">
    <property type="entry name" value="Metal_Hydrolase"/>
</dbReference>
<dbReference type="InterPro" id="IPR003764">
    <property type="entry name" value="GlcNAc_6-P_deAcase"/>
</dbReference>
<evidence type="ECO:0000313" key="10">
    <source>
        <dbReference type="EMBL" id="MBP0482158.1"/>
    </source>
</evidence>